<keyword evidence="11" id="KW-1185">Reference proteome</keyword>
<keyword evidence="8" id="KW-0812">Transmembrane</keyword>
<feature type="transmembrane region" description="Helical" evidence="8">
    <location>
        <begin position="471"/>
        <end position="488"/>
    </location>
</feature>
<dbReference type="OMA" id="GFKLAWN"/>
<accession>A0A803MZZ3</accession>
<dbReference type="Pfam" id="PF00650">
    <property type="entry name" value="CRAL_TRIO"/>
    <property type="match status" value="1"/>
</dbReference>
<sequence length="628" mass="71538">MELGRNSSLSGPLDFARPCFEGSSSRERKERKSDVEISEDDKKKKMGGFKKRAINASSKIRRSLSKKKGKRKVEGLPSVSIKDVRDVKEVQAVQAFRQALASDELLPARHDNYYALLRFLKARKFDIEKAKQMWVDMLKWRKEFGADTILEDFEYHELDEVLKYYPQGFHGVDKDGRPVYLYLLGKVDTEKLMQVTTMERYLKYHAQDFERCFALKYPACSIAAKRHIDSNTTILDVQGVGLKNLTKPARELIMRLQKIDNDNYPETLYRMYIINAGNGFKLAWNVIKPFLDPHTTSKIHVLGPKYQSKLFEIIDKSQLPEFLGGTCNCADQGGCVRSDKGPWKDPEILKLIQSGEAEVAISNSEGRVIAYNKMIKNHDTSTAESGSEVEEFSSSRAPRASLELKLMPVDEEARIARNSGSTGGFPDNDEHVPVIVKHLDSESVGVVSTDQSNQSTETIIQQSADVEQSHFRIFAAVVAFFVTLFAFFRSATLKISREVPMFILNFARNLHDILGPDFKENLQQPSVSPDMTETEFRLVTLRRLSDLEENVKTLQTKPMQMPSEKEELLNAAIYRVDALEAELIATKKALHEALMRQEDLLAYFDAQESARFRKLSLKSSESKQFRQR</sequence>
<feature type="domain" description="CRAL-TRIO" evidence="9">
    <location>
        <begin position="157"/>
        <end position="331"/>
    </location>
</feature>
<dbReference type="InterPro" id="IPR036273">
    <property type="entry name" value="CRAL/TRIO_N_dom_sf"/>
</dbReference>
<dbReference type="EnsemblPlants" id="AUR62038046-RA">
    <property type="protein sequence ID" value="AUR62038046-RA:cds"/>
    <property type="gene ID" value="AUR62038046"/>
</dbReference>
<dbReference type="FunFam" id="3.40.525.10:FF:000011">
    <property type="entry name" value="SEC14 cytosolic factor"/>
    <property type="match status" value="1"/>
</dbReference>
<dbReference type="InterPro" id="IPR051026">
    <property type="entry name" value="PI/PC_transfer"/>
</dbReference>
<dbReference type="PROSITE" id="PS50191">
    <property type="entry name" value="CRAL_TRIO"/>
    <property type="match status" value="1"/>
</dbReference>
<dbReference type="PANTHER" id="PTHR45657:SF5">
    <property type="entry name" value="PHOSPHATIDYLINOSITOL_PHOSPHATIDYLCHOLINE TRANSFER PROTEIN SFH6"/>
    <property type="match status" value="1"/>
</dbReference>
<dbReference type="CDD" id="cd00170">
    <property type="entry name" value="SEC14"/>
    <property type="match status" value="1"/>
</dbReference>
<evidence type="ECO:0000313" key="11">
    <source>
        <dbReference type="Proteomes" id="UP000596660"/>
    </source>
</evidence>
<dbReference type="InterPro" id="IPR036865">
    <property type="entry name" value="CRAL-TRIO_dom_sf"/>
</dbReference>
<organism evidence="10 11">
    <name type="scientific">Chenopodium quinoa</name>
    <name type="common">Quinoa</name>
    <dbReference type="NCBI Taxonomy" id="63459"/>
    <lineage>
        <taxon>Eukaryota</taxon>
        <taxon>Viridiplantae</taxon>
        <taxon>Streptophyta</taxon>
        <taxon>Embryophyta</taxon>
        <taxon>Tracheophyta</taxon>
        <taxon>Spermatophyta</taxon>
        <taxon>Magnoliopsida</taxon>
        <taxon>eudicotyledons</taxon>
        <taxon>Gunneridae</taxon>
        <taxon>Pentapetalae</taxon>
        <taxon>Caryophyllales</taxon>
        <taxon>Chenopodiaceae</taxon>
        <taxon>Chenopodioideae</taxon>
        <taxon>Atripliceae</taxon>
        <taxon>Chenopodium</taxon>
    </lineage>
</organism>
<dbReference type="Gramene" id="AUR62038046-RA">
    <property type="protein sequence ID" value="AUR62038046-RA:cds"/>
    <property type="gene ID" value="AUR62038046"/>
</dbReference>
<dbReference type="Pfam" id="PF03765">
    <property type="entry name" value="CRAL_TRIO_N"/>
    <property type="match status" value="1"/>
</dbReference>
<dbReference type="AlphaFoldDB" id="A0A803MZZ3"/>
<reference evidence="10" key="2">
    <citation type="submission" date="2021-03" db="UniProtKB">
        <authorList>
            <consortium name="EnsemblPlants"/>
        </authorList>
    </citation>
    <scope>IDENTIFICATION</scope>
</reference>
<evidence type="ECO:0000256" key="1">
    <source>
        <dbReference type="ARBA" id="ARBA00004202"/>
    </source>
</evidence>
<evidence type="ECO:0000256" key="5">
    <source>
        <dbReference type="ARBA" id="ARBA00023054"/>
    </source>
</evidence>
<keyword evidence="4" id="KW-0333">Golgi apparatus</keyword>
<protein>
    <recommendedName>
        <fullName evidence="9">CRAL-TRIO domain-containing protein</fullName>
    </recommendedName>
</protein>
<keyword evidence="8" id="KW-1133">Transmembrane helix</keyword>
<evidence type="ECO:0000256" key="2">
    <source>
        <dbReference type="ARBA" id="ARBA00004395"/>
    </source>
</evidence>
<dbReference type="InterPro" id="IPR011074">
    <property type="entry name" value="CRAL/TRIO_N_dom"/>
</dbReference>
<dbReference type="SUPFAM" id="SSF46938">
    <property type="entry name" value="CRAL/TRIO N-terminal domain"/>
    <property type="match status" value="1"/>
</dbReference>
<evidence type="ECO:0000256" key="6">
    <source>
        <dbReference type="ARBA" id="ARBA00038020"/>
    </source>
</evidence>
<evidence type="ECO:0000259" key="9">
    <source>
        <dbReference type="PROSITE" id="PS50191"/>
    </source>
</evidence>
<feature type="compositionally biased region" description="Basic and acidic residues" evidence="7">
    <location>
        <begin position="24"/>
        <end position="43"/>
    </location>
</feature>
<keyword evidence="3" id="KW-0653">Protein transport</keyword>
<dbReference type="Proteomes" id="UP000596660">
    <property type="component" value="Unplaced"/>
</dbReference>
<feature type="region of interest" description="Disordered" evidence="7">
    <location>
        <begin position="1"/>
        <end position="49"/>
    </location>
</feature>
<keyword evidence="8" id="KW-0472">Membrane</keyword>
<dbReference type="PANTHER" id="PTHR45657">
    <property type="entry name" value="CRAL-TRIO DOMAIN-CONTAINING PROTEIN YKL091C-RELATED"/>
    <property type="match status" value="1"/>
</dbReference>
<dbReference type="GO" id="GO:0005886">
    <property type="term" value="C:plasma membrane"/>
    <property type="evidence" value="ECO:0007669"/>
    <property type="project" value="UniProtKB-SubCell"/>
</dbReference>
<proteinExistence type="inferred from homology"/>
<dbReference type="Gene3D" id="1.10.8.20">
    <property type="entry name" value="N-terminal domain of phosphatidylinositol transfer protein sec14p"/>
    <property type="match status" value="1"/>
</dbReference>
<dbReference type="SMART" id="SM01100">
    <property type="entry name" value="CRAL_TRIO_N"/>
    <property type="match status" value="1"/>
</dbReference>
<keyword evidence="3" id="KW-0813">Transport</keyword>
<evidence type="ECO:0000256" key="4">
    <source>
        <dbReference type="ARBA" id="ARBA00023034"/>
    </source>
</evidence>
<dbReference type="InterPro" id="IPR001251">
    <property type="entry name" value="CRAL-TRIO_dom"/>
</dbReference>
<dbReference type="GO" id="GO:0015031">
    <property type="term" value="P:protein transport"/>
    <property type="evidence" value="ECO:0007669"/>
    <property type="project" value="UniProtKB-KW"/>
</dbReference>
<feature type="compositionally biased region" description="Polar residues" evidence="7">
    <location>
        <begin position="1"/>
        <end position="10"/>
    </location>
</feature>
<comment type="similarity">
    <text evidence="6">Belongs to the SFH family.</text>
</comment>
<name>A0A803MZZ3_CHEQI</name>
<keyword evidence="5" id="KW-0175">Coiled coil</keyword>
<dbReference type="PRINTS" id="PR00180">
    <property type="entry name" value="CRETINALDHBP"/>
</dbReference>
<evidence type="ECO:0000256" key="3">
    <source>
        <dbReference type="ARBA" id="ARBA00022927"/>
    </source>
</evidence>
<dbReference type="SMART" id="SM00516">
    <property type="entry name" value="SEC14"/>
    <property type="match status" value="1"/>
</dbReference>
<dbReference type="Gene3D" id="3.40.525.10">
    <property type="entry name" value="CRAL-TRIO lipid binding domain"/>
    <property type="match status" value="1"/>
</dbReference>
<reference evidence="10" key="1">
    <citation type="journal article" date="2017" name="Nature">
        <title>The genome of Chenopodium quinoa.</title>
        <authorList>
            <person name="Jarvis D.E."/>
            <person name="Ho Y.S."/>
            <person name="Lightfoot D.J."/>
            <person name="Schmoeckel S.M."/>
            <person name="Li B."/>
            <person name="Borm T.J.A."/>
            <person name="Ohyanagi H."/>
            <person name="Mineta K."/>
            <person name="Michell C.T."/>
            <person name="Saber N."/>
            <person name="Kharbatia N.M."/>
            <person name="Rupper R.R."/>
            <person name="Sharp A.R."/>
            <person name="Dally N."/>
            <person name="Boughton B.A."/>
            <person name="Woo Y.H."/>
            <person name="Gao G."/>
            <person name="Schijlen E.G.W.M."/>
            <person name="Guo X."/>
            <person name="Momin A.A."/>
            <person name="Negrao S."/>
            <person name="Al-Babili S."/>
            <person name="Gehring C."/>
            <person name="Roessner U."/>
            <person name="Jung C."/>
            <person name="Murphy K."/>
            <person name="Arold S.T."/>
            <person name="Gojobori T."/>
            <person name="van der Linden C.G."/>
            <person name="van Loo E.N."/>
            <person name="Jellen E.N."/>
            <person name="Maughan P.J."/>
            <person name="Tester M."/>
        </authorList>
    </citation>
    <scope>NUCLEOTIDE SEQUENCE [LARGE SCALE GENOMIC DNA]</scope>
    <source>
        <strain evidence="10">cv. PI 614886</strain>
    </source>
</reference>
<evidence type="ECO:0000256" key="8">
    <source>
        <dbReference type="SAM" id="Phobius"/>
    </source>
</evidence>
<dbReference type="GO" id="GO:0000139">
    <property type="term" value="C:Golgi membrane"/>
    <property type="evidence" value="ECO:0007669"/>
    <property type="project" value="UniProtKB-SubCell"/>
</dbReference>
<dbReference type="SUPFAM" id="SSF52087">
    <property type="entry name" value="CRAL/TRIO domain"/>
    <property type="match status" value="1"/>
</dbReference>
<evidence type="ECO:0000313" key="10">
    <source>
        <dbReference type="EnsemblPlants" id="AUR62038046-RA:cds"/>
    </source>
</evidence>
<evidence type="ECO:0000256" key="7">
    <source>
        <dbReference type="SAM" id="MobiDB-lite"/>
    </source>
</evidence>
<comment type="subcellular location">
    <subcellularLocation>
        <location evidence="1">Cell membrane</location>
        <topology evidence="1">Peripheral membrane protein</topology>
    </subcellularLocation>
    <subcellularLocation>
        <location evidence="2">Golgi apparatus membrane</location>
        <topology evidence="2">Peripheral membrane protein</topology>
    </subcellularLocation>
</comment>